<dbReference type="AlphaFoldDB" id="A0A3Q3AT77"/>
<reference evidence="7" key="2">
    <citation type="submission" date="2025-09" db="UniProtKB">
        <authorList>
            <consortium name="Ensembl"/>
        </authorList>
    </citation>
    <scope>IDENTIFICATION</scope>
</reference>
<dbReference type="Gene3D" id="3.30.160.60">
    <property type="entry name" value="Classic Zinc Finger"/>
    <property type="match status" value="1"/>
</dbReference>
<reference evidence="7" key="1">
    <citation type="submission" date="2025-08" db="UniProtKB">
        <authorList>
            <consortium name="Ensembl"/>
        </authorList>
    </citation>
    <scope>IDENTIFICATION</scope>
</reference>
<dbReference type="STRING" id="37003.ENSKMAP00000014679"/>
<evidence type="ECO:0000313" key="8">
    <source>
        <dbReference type="Proteomes" id="UP000264800"/>
    </source>
</evidence>
<dbReference type="InterPro" id="IPR006574">
    <property type="entry name" value="PRY"/>
</dbReference>
<keyword evidence="1" id="KW-0479">Metal-binding</keyword>
<dbReference type="SMART" id="SM00589">
    <property type="entry name" value="PRY"/>
    <property type="match status" value="1"/>
</dbReference>
<dbReference type="RefSeq" id="XP_017280743.1">
    <property type="nucleotide sequence ID" value="XM_017425254.3"/>
</dbReference>
<evidence type="ECO:0000256" key="3">
    <source>
        <dbReference type="ARBA" id="ARBA00022833"/>
    </source>
</evidence>
<dbReference type="OrthoDB" id="6270329at2759"/>
<evidence type="ECO:0000256" key="5">
    <source>
        <dbReference type="SAM" id="MobiDB-lite"/>
    </source>
</evidence>
<dbReference type="Pfam" id="PF00622">
    <property type="entry name" value="SPRY"/>
    <property type="match status" value="1"/>
</dbReference>
<dbReference type="PROSITE" id="PS50188">
    <property type="entry name" value="B302_SPRY"/>
    <property type="match status" value="1"/>
</dbReference>
<feature type="coiled-coil region" evidence="4">
    <location>
        <begin position="143"/>
        <end position="209"/>
    </location>
</feature>
<dbReference type="InterPro" id="IPR003879">
    <property type="entry name" value="Butyrophylin_SPRY"/>
</dbReference>
<name>A0A3Q3AT77_KRYMA</name>
<dbReference type="Proteomes" id="UP000264800">
    <property type="component" value="Unplaced"/>
</dbReference>
<evidence type="ECO:0000256" key="2">
    <source>
        <dbReference type="ARBA" id="ARBA00022771"/>
    </source>
</evidence>
<dbReference type="SMART" id="SM00449">
    <property type="entry name" value="SPRY"/>
    <property type="match status" value="1"/>
</dbReference>
<dbReference type="GeneTree" id="ENSGT00940000161116"/>
<dbReference type="Pfam" id="PF13765">
    <property type="entry name" value="PRY"/>
    <property type="match status" value="1"/>
</dbReference>
<feature type="compositionally biased region" description="Basic and acidic residues" evidence="5">
    <location>
        <begin position="10"/>
        <end position="20"/>
    </location>
</feature>
<accession>A0A3Q3AT77</accession>
<evidence type="ECO:0000313" key="7">
    <source>
        <dbReference type="Ensembl" id="ENSKMAP00000014679.1"/>
    </source>
</evidence>
<evidence type="ECO:0000259" key="6">
    <source>
        <dbReference type="PROSITE" id="PS50188"/>
    </source>
</evidence>
<dbReference type="InterPro" id="IPR058030">
    <property type="entry name" value="TRIM8/14/16/25/29/45/65_CC"/>
</dbReference>
<dbReference type="SUPFAM" id="SSF57845">
    <property type="entry name" value="B-box zinc-binding domain"/>
    <property type="match status" value="1"/>
</dbReference>
<feature type="domain" description="B30.2/SPRY" evidence="6">
    <location>
        <begin position="313"/>
        <end position="504"/>
    </location>
</feature>
<keyword evidence="2" id="KW-0863">Zinc-finger</keyword>
<dbReference type="Gene3D" id="2.60.120.920">
    <property type="match status" value="1"/>
</dbReference>
<protein>
    <submittedName>
        <fullName evidence="7">Tripartite motif-containing protein 16-like</fullName>
    </submittedName>
</protein>
<dbReference type="GeneID" id="108241239"/>
<dbReference type="Ensembl" id="ENSKMAT00000014893.1">
    <property type="protein sequence ID" value="ENSKMAP00000014679.1"/>
    <property type="gene ID" value="ENSKMAG00000011022.1"/>
</dbReference>
<keyword evidence="4" id="KW-0175">Coiled coil</keyword>
<dbReference type="OMA" id="IGLYVDF"/>
<dbReference type="InterPro" id="IPR051051">
    <property type="entry name" value="E3_ubiq-ligase_TRIM/RNF"/>
</dbReference>
<dbReference type="InterPro" id="IPR043136">
    <property type="entry name" value="B30.2/SPRY_sf"/>
</dbReference>
<sequence length="504" mass="57270">MATFSINTEENLKENQHHDNTEAELEGHAIQLPNTQREVLCDSCMDSPSKALKSCLTCLVSYCGAHLRPHLEKDKFQTHRLVDPLYEIDCRACEVHRLPLTSFCLQDGCCVCLDCESEEHEGHQTKTLEAARTQIETELQKKHKEISQNISGVEKTIEKLQSNGDLIKFSAQEVCALVEEQFSRLQATVEEARKRVEQLLEGEQDLARRQTEGIQAHLEQRRAKLVDTLAKIDKLSESKSDADFLKGYSEWEKGVADVCMPAVHVNRRDYLHSYGQAVADVTQELCDLVLHSYSERMSMMCKNGVNSPMTGPQPSPLPDPETREDFLKHTKSLTFDPDTTHLFLRRTEDDRKLTNTSPWQHSYPDHPSRFEFWRQAMSSESLYLGRHYIEAELSGEGAHIGVAYRSIDRKGQQSSSCITGNDYSWCVGRDSWGFSAWHAGEVTALEANPDITRIGLYLDFDRGSVSFYSVTDPMKLLHTYITNFIEPLYVTVWLSKNGNVVSLV</sequence>
<dbReference type="PANTHER" id="PTHR25465">
    <property type="entry name" value="B-BOX DOMAIN CONTAINING"/>
    <property type="match status" value="1"/>
</dbReference>
<evidence type="ECO:0000256" key="4">
    <source>
        <dbReference type="SAM" id="Coils"/>
    </source>
</evidence>
<organism evidence="7 8">
    <name type="scientific">Kryptolebias marmoratus</name>
    <name type="common">Mangrove killifish</name>
    <name type="synonym">Rivulus marmoratus</name>
    <dbReference type="NCBI Taxonomy" id="37003"/>
    <lineage>
        <taxon>Eukaryota</taxon>
        <taxon>Metazoa</taxon>
        <taxon>Chordata</taxon>
        <taxon>Craniata</taxon>
        <taxon>Vertebrata</taxon>
        <taxon>Euteleostomi</taxon>
        <taxon>Actinopterygii</taxon>
        <taxon>Neopterygii</taxon>
        <taxon>Teleostei</taxon>
        <taxon>Neoteleostei</taxon>
        <taxon>Acanthomorphata</taxon>
        <taxon>Ovalentaria</taxon>
        <taxon>Atherinomorphae</taxon>
        <taxon>Cyprinodontiformes</taxon>
        <taxon>Rivulidae</taxon>
        <taxon>Kryptolebias</taxon>
    </lineage>
</organism>
<dbReference type="Gene3D" id="4.10.830.40">
    <property type="match status" value="1"/>
</dbReference>
<dbReference type="InterPro" id="IPR013320">
    <property type="entry name" value="ConA-like_dom_sf"/>
</dbReference>
<dbReference type="PANTHER" id="PTHR25465:SF10">
    <property type="entry name" value="TRIPARTITE MOTIF-CONTAINING PROTEIN 16-RELATED"/>
    <property type="match status" value="1"/>
</dbReference>
<dbReference type="KEGG" id="kmr:108241239"/>
<feature type="region of interest" description="Disordered" evidence="5">
    <location>
        <begin position="1"/>
        <end position="20"/>
    </location>
</feature>
<dbReference type="InterPro" id="IPR001870">
    <property type="entry name" value="B30.2/SPRY"/>
</dbReference>
<keyword evidence="3" id="KW-0862">Zinc</keyword>
<dbReference type="CDD" id="cd19769">
    <property type="entry name" value="Bbox2_TRIM16-like"/>
    <property type="match status" value="1"/>
</dbReference>
<proteinExistence type="predicted"/>
<keyword evidence="8" id="KW-1185">Reference proteome</keyword>
<dbReference type="Pfam" id="PF00643">
    <property type="entry name" value="zf-B_box"/>
    <property type="match status" value="1"/>
</dbReference>
<evidence type="ECO:0000256" key="1">
    <source>
        <dbReference type="ARBA" id="ARBA00022723"/>
    </source>
</evidence>
<dbReference type="SUPFAM" id="SSF49899">
    <property type="entry name" value="Concanavalin A-like lectins/glucanases"/>
    <property type="match status" value="1"/>
</dbReference>
<dbReference type="GO" id="GO:0005737">
    <property type="term" value="C:cytoplasm"/>
    <property type="evidence" value="ECO:0007669"/>
    <property type="project" value="UniProtKB-ARBA"/>
</dbReference>
<dbReference type="InterPro" id="IPR000315">
    <property type="entry name" value="Znf_B-box"/>
</dbReference>
<dbReference type="InterPro" id="IPR003877">
    <property type="entry name" value="SPRY_dom"/>
</dbReference>
<dbReference type="Pfam" id="PF25600">
    <property type="entry name" value="TRIM_CC"/>
    <property type="match status" value="1"/>
</dbReference>
<dbReference type="SMART" id="SM00336">
    <property type="entry name" value="BBOX"/>
    <property type="match status" value="2"/>
</dbReference>
<dbReference type="PRINTS" id="PR01407">
    <property type="entry name" value="BUTYPHLNCDUF"/>
</dbReference>
<dbReference type="GO" id="GO:0008270">
    <property type="term" value="F:zinc ion binding"/>
    <property type="evidence" value="ECO:0007669"/>
    <property type="project" value="UniProtKB-KW"/>
</dbReference>